<dbReference type="EMBL" id="JAOURS010000174">
    <property type="protein sequence ID" value="MDC6641635.1"/>
    <property type="molecule type" value="Genomic_DNA"/>
</dbReference>
<protein>
    <submittedName>
        <fullName evidence="1">Uncharacterized protein</fullName>
    </submittedName>
</protein>
<dbReference type="RefSeq" id="WP_272733608.1">
    <property type="nucleotide sequence ID" value="NZ_JAOURS010000174.1"/>
</dbReference>
<reference evidence="1" key="1">
    <citation type="journal article" date="2023" name="Genes Genomics">
        <title>Genomic insights of Leclercia adecarboxylata strains linked to an outbreak in public hospitals in Mexico.</title>
        <authorList>
            <person name="Barrios-Villa E."/>
            <person name="Pacheco-Flores B."/>
            <person name="Lozano-Zarain P."/>
            <person name="Del Campo-Ortega R."/>
            <person name="de Jesus Ascencio-Montiel I."/>
            <person name="Gonzalez-Leon M."/>
            <person name="Camorlinga-Ponce M."/>
            <person name="Gaytan Cervantes F.J."/>
            <person name="Gonzalez Torres C."/>
            <person name="Aguilar E."/>
            <person name="Gonzalez Ibarra J."/>
            <person name="Torres Lopez F.J."/>
            <person name="Rosas-Vargas H."/>
            <person name="Gonzalez-Bonilla C.R."/>
            <person name="Del Carmen Rocha-Gracia R."/>
        </authorList>
    </citation>
    <scope>NUCLEOTIDE SEQUENCE</scope>
    <source>
        <strain evidence="1">Lac40</strain>
    </source>
</reference>
<dbReference type="AlphaFoldDB" id="A0A9X4BHU8"/>
<feature type="non-terminal residue" evidence="1">
    <location>
        <position position="1"/>
    </location>
</feature>
<gene>
    <name evidence="1" type="ORF">OEZ79_26065</name>
</gene>
<dbReference type="Proteomes" id="UP001149314">
    <property type="component" value="Unassembled WGS sequence"/>
</dbReference>
<proteinExistence type="predicted"/>
<evidence type="ECO:0000313" key="1">
    <source>
        <dbReference type="EMBL" id="MDC6641635.1"/>
    </source>
</evidence>
<accession>A0A9X4BHU8</accession>
<name>A0A9X4BHU8_9ENTR</name>
<organism evidence="1 2">
    <name type="scientific">Leclercia adecarboxylata</name>
    <dbReference type="NCBI Taxonomy" id="83655"/>
    <lineage>
        <taxon>Bacteria</taxon>
        <taxon>Pseudomonadati</taxon>
        <taxon>Pseudomonadota</taxon>
        <taxon>Gammaproteobacteria</taxon>
        <taxon>Enterobacterales</taxon>
        <taxon>Enterobacteriaceae</taxon>
        <taxon>Leclercia</taxon>
    </lineage>
</organism>
<evidence type="ECO:0000313" key="2">
    <source>
        <dbReference type="Proteomes" id="UP001149314"/>
    </source>
</evidence>
<sequence>RLTHYRGKDADVLVLDLAGGKRLALGIADDPTQGGSHEVSGDGQSWRWDGGWKRFDTGTGAGKDSK</sequence>
<comment type="caution">
    <text evidence="1">The sequence shown here is derived from an EMBL/GenBank/DDBJ whole genome shotgun (WGS) entry which is preliminary data.</text>
</comment>